<dbReference type="Pfam" id="PF14501">
    <property type="entry name" value="HATPase_c_5"/>
    <property type="match status" value="1"/>
</dbReference>
<evidence type="ECO:0000256" key="13">
    <source>
        <dbReference type="ARBA" id="ARBA00023136"/>
    </source>
</evidence>
<keyword evidence="12" id="KW-0902">Two-component regulatory system</keyword>
<keyword evidence="8" id="KW-0547">Nucleotide-binding</keyword>
<feature type="transmembrane region" description="Helical" evidence="15">
    <location>
        <begin position="64"/>
        <end position="86"/>
    </location>
</feature>
<dbReference type="InterPro" id="IPR005467">
    <property type="entry name" value="His_kinase_dom"/>
</dbReference>
<dbReference type="SUPFAM" id="SSF47384">
    <property type="entry name" value="Homodimeric domain of signal transducing histidine kinase"/>
    <property type="match status" value="1"/>
</dbReference>
<keyword evidence="9 18" id="KW-0418">Kinase</keyword>
<dbReference type="PROSITE" id="PS50885">
    <property type="entry name" value="HAMP"/>
    <property type="match status" value="1"/>
</dbReference>
<evidence type="ECO:0000256" key="9">
    <source>
        <dbReference type="ARBA" id="ARBA00022777"/>
    </source>
</evidence>
<evidence type="ECO:0000256" key="8">
    <source>
        <dbReference type="ARBA" id="ARBA00022741"/>
    </source>
</evidence>
<dbReference type="InterPro" id="IPR003661">
    <property type="entry name" value="HisK_dim/P_dom"/>
</dbReference>
<name>A0A9D2PD58_9FIRM</name>
<accession>A0A9D2PD58</accession>
<dbReference type="Pfam" id="PF00512">
    <property type="entry name" value="HisKA"/>
    <property type="match status" value="1"/>
</dbReference>
<evidence type="ECO:0000256" key="15">
    <source>
        <dbReference type="SAM" id="Phobius"/>
    </source>
</evidence>
<dbReference type="PROSITE" id="PS50109">
    <property type="entry name" value="HIS_KIN"/>
    <property type="match status" value="1"/>
</dbReference>
<dbReference type="AlphaFoldDB" id="A0A9D2PD58"/>
<evidence type="ECO:0000259" key="16">
    <source>
        <dbReference type="PROSITE" id="PS50109"/>
    </source>
</evidence>
<dbReference type="PANTHER" id="PTHR45528">
    <property type="entry name" value="SENSOR HISTIDINE KINASE CPXA"/>
    <property type="match status" value="1"/>
</dbReference>
<evidence type="ECO:0000256" key="4">
    <source>
        <dbReference type="ARBA" id="ARBA00022475"/>
    </source>
</evidence>
<evidence type="ECO:0000256" key="3">
    <source>
        <dbReference type="ARBA" id="ARBA00012438"/>
    </source>
</evidence>
<dbReference type="InterPro" id="IPR050398">
    <property type="entry name" value="HssS/ArlS-like"/>
</dbReference>
<dbReference type="SUPFAM" id="SSF55874">
    <property type="entry name" value="ATPase domain of HSP90 chaperone/DNA topoisomerase II/histidine kinase"/>
    <property type="match status" value="1"/>
</dbReference>
<feature type="coiled-coil region" evidence="14">
    <location>
        <begin position="117"/>
        <end position="150"/>
    </location>
</feature>
<comment type="caution">
    <text evidence="18">The sequence shown here is derived from an EMBL/GenBank/DDBJ whole genome shotgun (WGS) entry which is preliminary data.</text>
</comment>
<evidence type="ECO:0000313" key="19">
    <source>
        <dbReference type="Proteomes" id="UP000823883"/>
    </source>
</evidence>
<evidence type="ECO:0000256" key="11">
    <source>
        <dbReference type="ARBA" id="ARBA00022989"/>
    </source>
</evidence>
<evidence type="ECO:0000256" key="1">
    <source>
        <dbReference type="ARBA" id="ARBA00000085"/>
    </source>
</evidence>
<dbReference type="InterPro" id="IPR036890">
    <property type="entry name" value="HATPase_C_sf"/>
</dbReference>
<dbReference type="InterPro" id="IPR003660">
    <property type="entry name" value="HAMP_dom"/>
</dbReference>
<feature type="domain" description="Histidine kinase" evidence="16">
    <location>
        <begin position="154"/>
        <end position="359"/>
    </location>
</feature>
<dbReference type="GO" id="GO:0000155">
    <property type="term" value="F:phosphorelay sensor kinase activity"/>
    <property type="evidence" value="ECO:0007669"/>
    <property type="project" value="InterPro"/>
</dbReference>
<protein>
    <recommendedName>
        <fullName evidence="3">histidine kinase</fullName>
        <ecNumber evidence="3">2.7.13.3</ecNumber>
    </recommendedName>
</protein>
<dbReference type="EC" id="2.7.13.3" evidence="3"/>
<keyword evidence="13 15" id="KW-0472">Membrane</keyword>
<organism evidence="18 19">
    <name type="scientific">Candidatus Lachnoclostridium pullistercoris</name>
    <dbReference type="NCBI Taxonomy" id="2838632"/>
    <lineage>
        <taxon>Bacteria</taxon>
        <taxon>Bacillati</taxon>
        <taxon>Bacillota</taxon>
        <taxon>Clostridia</taxon>
        <taxon>Lachnospirales</taxon>
        <taxon>Lachnospiraceae</taxon>
    </lineage>
</organism>
<dbReference type="SMART" id="SM00388">
    <property type="entry name" value="HisKA"/>
    <property type="match status" value="1"/>
</dbReference>
<reference evidence="18" key="2">
    <citation type="submission" date="2021-04" db="EMBL/GenBank/DDBJ databases">
        <authorList>
            <person name="Gilroy R."/>
        </authorList>
    </citation>
    <scope>NUCLEOTIDE SEQUENCE</scope>
    <source>
        <strain evidence="18">CHK183-5548</strain>
    </source>
</reference>
<keyword evidence="5" id="KW-0597">Phosphoprotein</keyword>
<keyword evidence="10" id="KW-0067">ATP-binding</keyword>
<comment type="subcellular location">
    <subcellularLocation>
        <location evidence="2">Cell membrane</location>
        <topology evidence="2">Multi-pass membrane protein</topology>
    </subcellularLocation>
</comment>
<evidence type="ECO:0000256" key="5">
    <source>
        <dbReference type="ARBA" id="ARBA00022553"/>
    </source>
</evidence>
<dbReference type="CDD" id="cd06225">
    <property type="entry name" value="HAMP"/>
    <property type="match status" value="1"/>
</dbReference>
<evidence type="ECO:0000256" key="12">
    <source>
        <dbReference type="ARBA" id="ARBA00023012"/>
    </source>
</evidence>
<comment type="catalytic activity">
    <reaction evidence="1">
        <text>ATP + protein L-histidine = ADP + protein N-phospho-L-histidine.</text>
        <dbReference type="EC" id="2.7.13.3"/>
    </reaction>
</comment>
<evidence type="ECO:0000259" key="17">
    <source>
        <dbReference type="PROSITE" id="PS50885"/>
    </source>
</evidence>
<evidence type="ECO:0000313" key="18">
    <source>
        <dbReference type="EMBL" id="HJC48636.1"/>
    </source>
</evidence>
<reference evidence="18" key="1">
    <citation type="journal article" date="2021" name="PeerJ">
        <title>Extensive microbial diversity within the chicken gut microbiome revealed by metagenomics and culture.</title>
        <authorList>
            <person name="Gilroy R."/>
            <person name="Ravi A."/>
            <person name="Getino M."/>
            <person name="Pursley I."/>
            <person name="Horton D.L."/>
            <person name="Alikhan N.F."/>
            <person name="Baker D."/>
            <person name="Gharbi K."/>
            <person name="Hall N."/>
            <person name="Watson M."/>
            <person name="Adriaenssens E.M."/>
            <person name="Foster-Nyarko E."/>
            <person name="Jarju S."/>
            <person name="Secka A."/>
            <person name="Antonio M."/>
            <person name="Oren A."/>
            <person name="Chaudhuri R.R."/>
            <person name="La Ragione R."/>
            <person name="Hildebrand F."/>
            <person name="Pallen M.J."/>
        </authorList>
    </citation>
    <scope>NUCLEOTIDE SEQUENCE</scope>
    <source>
        <strain evidence="18">CHK183-5548</strain>
    </source>
</reference>
<keyword evidence="6" id="KW-0808">Transferase</keyword>
<dbReference type="PANTHER" id="PTHR45528:SF1">
    <property type="entry name" value="SENSOR HISTIDINE KINASE CPXA"/>
    <property type="match status" value="1"/>
</dbReference>
<keyword evidence="4" id="KW-1003">Cell membrane</keyword>
<dbReference type="Gene3D" id="3.30.565.10">
    <property type="entry name" value="Histidine kinase-like ATPase, C-terminal domain"/>
    <property type="match status" value="1"/>
</dbReference>
<sequence>MQNKKNPGKRRRLAGETTEFLLISLAVAVFTCFFLRYTSASIAETYLAEIGVELTPVRERVLEIWLGSICAVASGAVFLVLFLFMLGQRMAYLLKIIRGVDSLKENRMDARIPVEGNDELTELAERINRLAASEQELAGQEKRLAKERESWVRALSHDIRTPLTSLISYTQLMAAKQELDQTEMGSYIQLVEAKSEQIRELTDRLLGRGSRNLEPVEHFFLFMEQLAAEWEEMLEEHFSCRADLSGLSDFSGMADICSLRRIFDNLASNGEKYADPEYPVELFICGGRSGEKLSVTICQKNRIRTEQSGPEGKRPEHVPESFGIGLESIRRIAADYNGTAEIRQEDGEFEIRIALEIPECL</sequence>
<keyword evidence="14" id="KW-0175">Coiled coil</keyword>
<dbReference type="Gene3D" id="6.10.340.10">
    <property type="match status" value="1"/>
</dbReference>
<dbReference type="GO" id="GO:0005886">
    <property type="term" value="C:plasma membrane"/>
    <property type="evidence" value="ECO:0007669"/>
    <property type="project" value="UniProtKB-SubCell"/>
</dbReference>
<dbReference type="Proteomes" id="UP000823883">
    <property type="component" value="Unassembled WGS sequence"/>
</dbReference>
<dbReference type="SMART" id="SM00304">
    <property type="entry name" value="HAMP"/>
    <property type="match status" value="1"/>
</dbReference>
<keyword evidence="7 15" id="KW-0812">Transmembrane</keyword>
<dbReference type="Gene3D" id="1.10.287.130">
    <property type="match status" value="1"/>
</dbReference>
<evidence type="ECO:0000256" key="14">
    <source>
        <dbReference type="SAM" id="Coils"/>
    </source>
</evidence>
<dbReference type="Pfam" id="PF00672">
    <property type="entry name" value="HAMP"/>
    <property type="match status" value="1"/>
</dbReference>
<gene>
    <name evidence="18" type="ORF">IAA04_11340</name>
</gene>
<evidence type="ECO:0000256" key="2">
    <source>
        <dbReference type="ARBA" id="ARBA00004651"/>
    </source>
</evidence>
<keyword evidence="11 15" id="KW-1133">Transmembrane helix</keyword>
<dbReference type="EMBL" id="DWWL01000074">
    <property type="protein sequence ID" value="HJC48636.1"/>
    <property type="molecule type" value="Genomic_DNA"/>
</dbReference>
<evidence type="ECO:0000256" key="7">
    <source>
        <dbReference type="ARBA" id="ARBA00022692"/>
    </source>
</evidence>
<dbReference type="CDD" id="cd00082">
    <property type="entry name" value="HisKA"/>
    <property type="match status" value="1"/>
</dbReference>
<dbReference type="GO" id="GO:0005524">
    <property type="term" value="F:ATP binding"/>
    <property type="evidence" value="ECO:0007669"/>
    <property type="project" value="UniProtKB-KW"/>
</dbReference>
<proteinExistence type="predicted"/>
<feature type="domain" description="HAMP" evidence="17">
    <location>
        <begin position="87"/>
        <end position="139"/>
    </location>
</feature>
<evidence type="ECO:0000256" key="10">
    <source>
        <dbReference type="ARBA" id="ARBA00022840"/>
    </source>
</evidence>
<dbReference type="InterPro" id="IPR032834">
    <property type="entry name" value="NatK-like_C"/>
</dbReference>
<evidence type="ECO:0000256" key="6">
    <source>
        <dbReference type="ARBA" id="ARBA00022679"/>
    </source>
</evidence>
<dbReference type="InterPro" id="IPR036097">
    <property type="entry name" value="HisK_dim/P_sf"/>
</dbReference>